<organism evidence="1 2">
    <name type="scientific">Paracoccus contaminans</name>
    <dbReference type="NCBI Taxonomy" id="1945662"/>
    <lineage>
        <taxon>Bacteria</taxon>
        <taxon>Pseudomonadati</taxon>
        <taxon>Pseudomonadota</taxon>
        <taxon>Alphaproteobacteria</taxon>
        <taxon>Rhodobacterales</taxon>
        <taxon>Paracoccaceae</taxon>
        <taxon>Paracoccus</taxon>
    </lineage>
</organism>
<reference evidence="1 2" key="1">
    <citation type="submission" date="2017-03" db="EMBL/GenBank/DDBJ databases">
        <title>Genome sequence of Paracoccus contaminans isolated from a water microcosm.</title>
        <authorList>
            <person name="Aurass P."/>
            <person name="Karste S."/>
            <person name="Trost E."/>
            <person name="Glaeser S.P."/>
            <person name="Kaempfer P."/>
            <person name="Flieger A."/>
        </authorList>
    </citation>
    <scope>NUCLEOTIDE SEQUENCE [LARGE SCALE GENOMIC DNA]</scope>
    <source>
        <strain evidence="2">RKI 16-01929T\LMG 29738T\CCM 8701T\CIP 111112T</strain>
    </source>
</reference>
<evidence type="ECO:0000313" key="2">
    <source>
        <dbReference type="Proteomes" id="UP000193017"/>
    </source>
</evidence>
<dbReference type="EMBL" id="CP020612">
    <property type="protein sequence ID" value="ARJ70354.1"/>
    <property type="molecule type" value="Genomic_DNA"/>
</dbReference>
<accession>A0A1W6CZP8</accession>
<evidence type="ECO:0008006" key="3">
    <source>
        <dbReference type="Google" id="ProtNLM"/>
    </source>
</evidence>
<dbReference type="STRING" id="1945662.B0A89_12680"/>
<proteinExistence type="predicted"/>
<dbReference type="Proteomes" id="UP000193017">
    <property type="component" value="Chromosome"/>
</dbReference>
<dbReference type="AlphaFoldDB" id="A0A1W6CZP8"/>
<name>A0A1W6CZP8_9RHOB</name>
<sequence>MESLLQGRLRNTYLAASKGMIPLYEAVVNSIQAIEDDAAAGAQPIRSHKITVRVIRSLQTSLQLEGKGGARERITGFEVTDDGIGFTEDNWKSFRTLDSLWKAQRGCRGIGRLMWLKAFKQVRVDSVFAEDSELKCRRFRFDVAHDVKPEGSVEAASGPKRTVLCLEGFEPRFAEQAPKTARVIAIGLLEHCLWYFVREEGVPEVVVEDGPDRLVLDDLYDEHMHSAAHAEQVEIKGEPFEIMHVKFRAAVNKTHGLNYCAAGRLVKEEAIQGKIPGLSGAVTDDRGQFTYAAYLTSPFLNERVVEQRIGFNIEDEVDGMFAATDISFRDIREAVLPRVKEFLSDALEQNIAAGKERVATFVAKKAPRYRPILAHIPSDELVVDANISDANLDALLHKHLFRVEQNLLSEGHKVLSPGDDETEEAYEKRLDDYLQKVSDLKQSDLANYVTHRRVIIDLLAKAIERDASGRYVREDVIHELIVPMRVTSDDLAFRRQSLWLLDERLAFHDFLASDKPIATMPITESACGKEPDIASLRTFDNPLLVSDKATGPAASLTVVEIKRPMRSGFKAGQSEEHDPILQALDYLRRLREGAKAKNGRPIPNADKIPGFVYVVADLTDRLRGCCELHHLKITADGMGYFGYHPSAFYNAYIQVISFDGLVASATERNRAFFDRLGLPSV</sequence>
<protein>
    <recommendedName>
        <fullName evidence="3">ATP-binding protein</fullName>
    </recommendedName>
</protein>
<evidence type="ECO:0000313" key="1">
    <source>
        <dbReference type="EMBL" id="ARJ70354.1"/>
    </source>
</evidence>
<keyword evidence="2" id="KW-1185">Reference proteome</keyword>
<dbReference type="KEGG" id="pcon:B0A89_12680"/>
<gene>
    <name evidence="1" type="ORF">B0A89_12680</name>
</gene>
<dbReference type="OrthoDB" id="2041081at2"/>